<dbReference type="Gene3D" id="2.40.50.140">
    <property type="entry name" value="Nucleic acid-binding proteins"/>
    <property type="match status" value="1"/>
</dbReference>
<dbReference type="OrthoDB" id="1899990at2759"/>
<organism evidence="3 4">
    <name type="scientific">Actinidia chinensis var. chinensis</name>
    <name type="common">Chinese soft-hair kiwi</name>
    <dbReference type="NCBI Taxonomy" id="1590841"/>
    <lineage>
        <taxon>Eukaryota</taxon>
        <taxon>Viridiplantae</taxon>
        <taxon>Streptophyta</taxon>
        <taxon>Embryophyta</taxon>
        <taxon>Tracheophyta</taxon>
        <taxon>Spermatophyta</taxon>
        <taxon>Magnoliopsida</taxon>
        <taxon>eudicotyledons</taxon>
        <taxon>Gunneridae</taxon>
        <taxon>Pentapetalae</taxon>
        <taxon>asterids</taxon>
        <taxon>Ericales</taxon>
        <taxon>Actinidiaceae</taxon>
        <taxon>Actinidia</taxon>
    </lineage>
</organism>
<gene>
    <name evidence="3" type="ORF">CEY00_Acc19996</name>
</gene>
<feature type="domain" description="S1 motif" evidence="2">
    <location>
        <begin position="653"/>
        <end position="721"/>
    </location>
</feature>
<keyword evidence="3" id="KW-0689">Ribosomal protein</keyword>
<dbReference type="PANTHER" id="PTHR47600:SF1">
    <property type="entry name" value="NUCLEIC ACID-BINDING, OB-FOLD-LIKE PROTEIN"/>
    <property type="match status" value="1"/>
</dbReference>
<dbReference type="SUPFAM" id="SSF50249">
    <property type="entry name" value="Nucleic acid-binding proteins"/>
    <property type="match status" value="1"/>
</dbReference>
<feature type="compositionally biased region" description="Polar residues" evidence="1">
    <location>
        <begin position="381"/>
        <end position="390"/>
    </location>
</feature>
<feature type="region of interest" description="Disordered" evidence="1">
    <location>
        <begin position="273"/>
        <end position="294"/>
    </location>
</feature>
<evidence type="ECO:0000313" key="4">
    <source>
        <dbReference type="Proteomes" id="UP000241394"/>
    </source>
</evidence>
<proteinExistence type="predicted"/>
<evidence type="ECO:0000313" key="3">
    <source>
        <dbReference type="EMBL" id="PSS04156.1"/>
    </source>
</evidence>
<feature type="compositionally biased region" description="Basic and acidic residues" evidence="1">
    <location>
        <begin position="409"/>
        <end position="418"/>
    </location>
</feature>
<feature type="compositionally biased region" description="Basic and acidic residues" evidence="1">
    <location>
        <begin position="285"/>
        <end position="294"/>
    </location>
</feature>
<dbReference type="GO" id="GO:0003676">
    <property type="term" value="F:nucleic acid binding"/>
    <property type="evidence" value="ECO:0007669"/>
    <property type="project" value="InterPro"/>
</dbReference>
<dbReference type="STRING" id="1590841.A0A2R6Q8C5"/>
<dbReference type="PROSITE" id="PS50126">
    <property type="entry name" value="S1"/>
    <property type="match status" value="1"/>
</dbReference>
<feature type="region of interest" description="Disordered" evidence="1">
    <location>
        <begin position="381"/>
        <end position="418"/>
    </location>
</feature>
<keyword evidence="4" id="KW-1185">Reference proteome</keyword>
<name>A0A2R6Q8C5_ACTCC</name>
<reference evidence="3 4" key="1">
    <citation type="submission" date="2017-07" db="EMBL/GenBank/DDBJ databases">
        <title>An improved, manually edited Actinidia chinensis var. chinensis (kiwifruit) genome highlights the challenges associated with draft genomes and gene prediction in plants.</title>
        <authorList>
            <person name="Pilkington S."/>
            <person name="Crowhurst R."/>
            <person name="Hilario E."/>
            <person name="Nardozza S."/>
            <person name="Fraser L."/>
            <person name="Peng Y."/>
            <person name="Gunaseelan K."/>
            <person name="Simpson R."/>
            <person name="Tahir J."/>
            <person name="Deroles S."/>
            <person name="Templeton K."/>
            <person name="Luo Z."/>
            <person name="Davy M."/>
            <person name="Cheng C."/>
            <person name="Mcneilage M."/>
            <person name="Scaglione D."/>
            <person name="Liu Y."/>
            <person name="Zhang Q."/>
            <person name="Datson P."/>
            <person name="De Silva N."/>
            <person name="Gardiner S."/>
            <person name="Bassett H."/>
            <person name="Chagne D."/>
            <person name="Mccallum J."/>
            <person name="Dzierzon H."/>
            <person name="Deng C."/>
            <person name="Wang Y.-Y."/>
            <person name="Barron N."/>
            <person name="Manako K."/>
            <person name="Bowen J."/>
            <person name="Foster T."/>
            <person name="Erridge Z."/>
            <person name="Tiffin H."/>
            <person name="Waite C."/>
            <person name="Davies K."/>
            <person name="Grierson E."/>
            <person name="Laing W."/>
            <person name="Kirk R."/>
            <person name="Chen X."/>
            <person name="Wood M."/>
            <person name="Montefiori M."/>
            <person name="Brummell D."/>
            <person name="Schwinn K."/>
            <person name="Catanach A."/>
            <person name="Fullerton C."/>
            <person name="Li D."/>
            <person name="Meiyalaghan S."/>
            <person name="Nieuwenhuizen N."/>
            <person name="Read N."/>
            <person name="Prakash R."/>
            <person name="Hunter D."/>
            <person name="Zhang H."/>
            <person name="Mckenzie M."/>
            <person name="Knabel M."/>
            <person name="Harris A."/>
            <person name="Allan A."/>
            <person name="Chen A."/>
            <person name="Janssen B."/>
            <person name="Plunkett B."/>
            <person name="Dwamena C."/>
            <person name="Voogd C."/>
            <person name="Leif D."/>
            <person name="Lafferty D."/>
            <person name="Souleyre E."/>
            <person name="Varkonyi-Gasic E."/>
            <person name="Gambi F."/>
            <person name="Hanley J."/>
            <person name="Yao J.-L."/>
            <person name="Cheung J."/>
            <person name="David K."/>
            <person name="Warren B."/>
            <person name="Marsh K."/>
            <person name="Snowden K."/>
            <person name="Lin-Wang K."/>
            <person name="Brian L."/>
            <person name="Martinez-Sanchez M."/>
            <person name="Wang M."/>
            <person name="Ileperuma N."/>
            <person name="Macnee N."/>
            <person name="Campin R."/>
            <person name="Mcatee P."/>
            <person name="Drummond R."/>
            <person name="Espley R."/>
            <person name="Ireland H."/>
            <person name="Wu R."/>
            <person name="Atkinson R."/>
            <person name="Karunairetnam S."/>
            <person name="Bulley S."/>
            <person name="Chunkath S."/>
            <person name="Hanley Z."/>
            <person name="Storey R."/>
            <person name="Thrimawithana A."/>
            <person name="Thomson S."/>
            <person name="David C."/>
            <person name="Testolin R."/>
        </authorList>
    </citation>
    <scope>NUCLEOTIDE SEQUENCE [LARGE SCALE GENOMIC DNA]</scope>
    <source>
        <strain evidence="4">cv. Red5</strain>
        <tissue evidence="3">Young leaf</tissue>
    </source>
</reference>
<dbReference type="Gramene" id="PSS04156">
    <property type="protein sequence ID" value="PSS04156"/>
    <property type="gene ID" value="CEY00_Acc19996"/>
</dbReference>
<dbReference type="InterPro" id="IPR003029">
    <property type="entry name" value="S1_domain"/>
</dbReference>
<dbReference type="FunCoup" id="A0A2R6Q8C5">
    <property type="interactions" value="2386"/>
</dbReference>
<accession>A0A2R6Q8C5</accession>
<protein>
    <submittedName>
        <fullName evidence="3">30S Ribosomal protein</fullName>
    </submittedName>
</protein>
<dbReference type="AlphaFoldDB" id="A0A2R6Q8C5"/>
<evidence type="ECO:0000259" key="2">
    <source>
        <dbReference type="PROSITE" id="PS50126"/>
    </source>
</evidence>
<dbReference type="GO" id="GO:0005840">
    <property type="term" value="C:ribosome"/>
    <property type="evidence" value="ECO:0007669"/>
    <property type="project" value="UniProtKB-KW"/>
</dbReference>
<keyword evidence="3" id="KW-0687">Ribonucleoprotein</keyword>
<evidence type="ECO:0000256" key="1">
    <source>
        <dbReference type="SAM" id="MobiDB-lite"/>
    </source>
</evidence>
<dbReference type="Pfam" id="PF00575">
    <property type="entry name" value="S1"/>
    <property type="match status" value="1"/>
</dbReference>
<comment type="caution">
    <text evidence="3">The sequence shown here is derived from an EMBL/GenBank/DDBJ whole genome shotgun (WGS) entry which is preliminary data.</text>
</comment>
<dbReference type="EMBL" id="NKQK01000018">
    <property type="protein sequence ID" value="PSS04156.1"/>
    <property type="molecule type" value="Genomic_DNA"/>
</dbReference>
<sequence length="837" mass="93774">MDGLALTAINKPFNLQFFLPSSTLTTKRRFINVSFPRKSRKFRVLASGDDLKLDQWDLLELKFGQLIGEDPKLTIAKIRGRKLNPDASYLEIEKLFYEKGGKSRDIEEVPFDASDEGKSSNSMNELNLVRPVPKKGIKFDVDARPLETVVKKPGLPVRKPIDSNRGSLPNVNFRKPAAFSENNIGLQNSLELRVKPNLSLKVETEVKKPSQPVRKPVDSNKSSLPNVILRKPTTFSEDDMELPNSSKLKIKPNLSLKMGNKNMNDKFSDITLLKKPEPMSGNSSLDKKQEPSADVKAKVSYDVEESSQRTVSVFTEPTNDVTLINRPTQIDLCSNINEQQESSVVGKGSHSDGDFKVNRLEGMNLSAEKINTARSNYAESMETGNASLSRDSGLKDYSITGLQPPEQSETGKRGASEEKLVDSHINFSTEAALQGKPKRLDQSVKATSNFSREEMDFVNRETYGAAIGLENVLATSPIKEDEHDDWKRVDDLVKTGEREEVELISASTRGFIVSFGSLIGFLPYRNLASRWKFLAFESWLRRKGLDPFKYKPNLGIIGNSETANNASLDSSLDQEIDQKIDVNISPDMELEDLLRIYDQEKLQFLSFYVGQKIKVNVVLADRKSRKLIFSVKAKEKEEIVEKKRNLMAKLSIGDVVKCCINKITYFGIFVEVEGVPALIHQTEVSWDATLDPAVYYKVGQIVEAKVHQLDFSLDRIFLSLKGITPDPLIGALEAVIGDHDSLDGRFEATEADTEWAEMESLIEELQQFEGIQSVSKGRFFLSPGLAPTFQVYMASMFENEYKLLARSGNKAQEVMVQTSLGKEEMKSAILTCTNRVK</sequence>
<dbReference type="SMART" id="SM00316">
    <property type="entry name" value="S1"/>
    <property type="match status" value="2"/>
</dbReference>
<reference evidence="4" key="2">
    <citation type="journal article" date="2018" name="BMC Genomics">
        <title>A manually annotated Actinidia chinensis var. chinensis (kiwifruit) genome highlights the challenges associated with draft genomes and gene prediction in plants.</title>
        <authorList>
            <person name="Pilkington S.M."/>
            <person name="Crowhurst R."/>
            <person name="Hilario E."/>
            <person name="Nardozza S."/>
            <person name="Fraser L."/>
            <person name="Peng Y."/>
            <person name="Gunaseelan K."/>
            <person name="Simpson R."/>
            <person name="Tahir J."/>
            <person name="Deroles S.C."/>
            <person name="Templeton K."/>
            <person name="Luo Z."/>
            <person name="Davy M."/>
            <person name="Cheng C."/>
            <person name="McNeilage M."/>
            <person name="Scaglione D."/>
            <person name="Liu Y."/>
            <person name="Zhang Q."/>
            <person name="Datson P."/>
            <person name="De Silva N."/>
            <person name="Gardiner S.E."/>
            <person name="Bassett H."/>
            <person name="Chagne D."/>
            <person name="McCallum J."/>
            <person name="Dzierzon H."/>
            <person name="Deng C."/>
            <person name="Wang Y.Y."/>
            <person name="Barron L."/>
            <person name="Manako K."/>
            <person name="Bowen J."/>
            <person name="Foster T.M."/>
            <person name="Erridge Z.A."/>
            <person name="Tiffin H."/>
            <person name="Waite C.N."/>
            <person name="Davies K.M."/>
            <person name="Grierson E.P."/>
            <person name="Laing W.A."/>
            <person name="Kirk R."/>
            <person name="Chen X."/>
            <person name="Wood M."/>
            <person name="Montefiori M."/>
            <person name="Brummell D.A."/>
            <person name="Schwinn K.E."/>
            <person name="Catanach A."/>
            <person name="Fullerton C."/>
            <person name="Li D."/>
            <person name="Meiyalaghan S."/>
            <person name="Nieuwenhuizen N."/>
            <person name="Read N."/>
            <person name="Prakash R."/>
            <person name="Hunter D."/>
            <person name="Zhang H."/>
            <person name="McKenzie M."/>
            <person name="Knabel M."/>
            <person name="Harris A."/>
            <person name="Allan A.C."/>
            <person name="Gleave A."/>
            <person name="Chen A."/>
            <person name="Janssen B.J."/>
            <person name="Plunkett B."/>
            <person name="Ampomah-Dwamena C."/>
            <person name="Voogd C."/>
            <person name="Leif D."/>
            <person name="Lafferty D."/>
            <person name="Souleyre E.J.F."/>
            <person name="Varkonyi-Gasic E."/>
            <person name="Gambi F."/>
            <person name="Hanley J."/>
            <person name="Yao J.L."/>
            <person name="Cheung J."/>
            <person name="David K.M."/>
            <person name="Warren B."/>
            <person name="Marsh K."/>
            <person name="Snowden K.C."/>
            <person name="Lin-Wang K."/>
            <person name="Brian L."/>
            <person name="Martinez-Sanchez M."/>
            <person name="Wang M."/>
            <person name="Ileperuma N."/>
            <person name="Macnee N."/>
            <person name="Campin R."/>
            <person name="McAtee P."/>
            <person name="Drummond R.S.M."/>
            <person name="Espley R.V."/>
            <person name="Ireland H.S."/>
            <person name="Wu R."/>
            <person name="Atkinson R.G."/>
            <person name="Karunairetnam S."/>
            <person name="Bulley S."/>
            <person name="Chunkath S."/>
            <person name="Hanley Z."/>
            <person name="Storey R."/>
            <person name="Thrimawithana A.H."/>
            <person name="Thomson S."/>
            <person name="David C."/>
            <person name="Testolin R."/>
            <person name="Huang H."/>
            <person name="Hellens R.P."/>
            <person name="Schaffer R.J."/>
        </authorList>
    </citation>
    <scope>NUCLEOTIDE SEQUENCE [LARGE SCALE GENOMIC DNA]</scope>
    <source>
        <strain evidence="4">cv. Red5</strain>
    </source>
</reference>
<feature type="region of interest" description="Disordered" evidence="1">
    <location>
        <begin position="205"/>
        <end position="224"/>
    </location>
</feature>
<dbReference type="OMA" id="QMELNFG"/>
<dbReference type="PANTHER" id="PTHR47600">
    <property type="entry name" value="NUCLEIC ACID-BINDING, OB-FOLD-LIKE PROTEIN"/>
    <property type="match status" value="1"/>
</dbReference>
<dbReference type="Proteomes" id="UP000241394">
    <property type="component" value="Chromosome LG18"/>
</dbReference>
<dbReference type="InterPro" id="IPR012340">
    <property type="entry name" value="NA-bd_OB-fold"/>
</dbReference>
<dbReference type="InParanoid" id="A0A2R6Q8C5"/>